<organism evidence="3 4">
    <name type="scientific">Pleurodeles waltl</name>
    <name type="common">Iberian ribbed newt</name>
    <dbReference type="NCBI Taxonomy" id="8319"/>
    <lineage>
        <taxon>Eukaryota</taxon>
        <taxon>Metazoa</taxon>
        <taxon>Chordata</taxon>
        <taxon>Craniata</taxon>
        <taxon>Vertebrata</taxon>
        <taxon>Euteleostomi</taxon>
        <taxon>Amphibia</taxon>
        <taxon>Batrachia</taxon>
        <taxon>Caudata</taxon>
        <taxon>Salamandroidea</taxon>
        <taxon>Salamandridae</taxon>
        <taxon>Pleurodelinae</taxon>
        <taxon>Pleurodeles</taxon>
    </lineage>
</organism>
<proteinExistence type="predicted"/>
<reference evidence="3" key="1">
    <citation type="journal article" date="2022" name="bioRxiv">
        <title>Sequencing and chromosome-scale assembly of the giantPleurodeles waltlgenome.</title>
        <authorList>
            <person name="Brown T."/>
            <person name="Elewa A."/>
            <person name="Iarovenko S."/>
            <person name="Subramanian E."/>
            <person name="Araus A.J."/>
            <person name="Petzold A."/>
            <person name="Susuki M."/>
            <person name="Suzuki K.-i.T."/>
            <person name="Hayashi T."/>
            <person name="Toyoda A."/>
            <person name="Oliveira C."/>
            <person name="Osipova E."/>
            <person name="Leigh N.D."/>
            <person name="Simon A."/>
            <person name="Yun M.H."/>
        </authorList>
    </citation>
    <scope>NUCLEOTIDE SEQUENCE</scope>
    <source>
        <strain evidence="3">20211129_DDA</strain>
        <tissue evidence="3">Liver</tissue>
    </source>
</reference>
<sequence>MTLLNGAPEVQPREKGHGKQSPQQRKQLLLLQKMELEIEKERLQQMLAQQEARLLLKQQQLQQSRLEYNRFKHQNAIETEILIPDEAFVKQGRHTSVMNGPCSGQSPLKSVAEGHLSRTPTSCKAQHPRKDSCTGRKKAVGFTAHEDLDELAMYLKGTGRPQNGFRRDAATSPALVRNAQDLVTTATSPLQPNLSRYDASLINLVDDMTPVSTQGHQPHYQQAFDWTRESVTPRCQPKPARRPLAFVLQQGRSQGDEEREESRILEDIFFI</sequence>
<dbReference type="PANTHER" id="PTHR28375:SF1">
    <property type="entry name" value="PROTEIN HINDERIN"/>
    <property type="match status" value="1"/>
</dbReference>
<keyword evidence="4" id="KW-1185">Reference proteome</keyword>
<accession>A0AAV7WAY9</accession>
<keyword evidence="1" id="KW-0175">Coiled coil</keyword>
<evidence type="ECO:0000256" key="2">
    <source>
        <dbReference type="SAM" id="MobiDB-lite"/>
    </source>
</evidence>
<gene>
    <name evidence="3" type="ORF">NDU88_006493</name>
</gene>
<dbReference type="InterPro" id="IPR032736">
    <property type="entry name" value="Hinderin"/>
</dbReference>
<evidence type="ECO:0000313" key="3">
    <source>
        <dbReference type="EMBL" id="KAJ1211132.1"/>
    </source>
</evidence>
<comment type="caution">
    <text evidence="3">The sequence shown here is derived from an EMBL/GenBank/DDBJ whole genome shotgun (WGS) entry which is preliminary data.</text>
</comment>
<dbReference type="PANTHER" id="PTHR28375">
    <property type="entry name" value="PROTEIN HINDERIN"/>
    <property type="match status" value="1"/>
</dbReference>
<name>A0AAV7WAY9_PLEWA</name>
<dbReference type="Proteomes" id="UP001066276">
    <property type="component" value="Chromosome 1_2"/>
</dbReference>
<dbReference type="AlphaFoldDB" id="A0AAV7WAY9"/>
<evidence type="ECO:0000313" key="4">
    <source>
        <dbReference type="Proteomes" id="UP001066276"/>
    </source>
</evidence>
<dbReference type="EMBL" id="JANPWB010000002">
    <property type="protein sequence ID" value="KAJ1211132.1"/>
    <property type="molecule type" value="Genomic_DNA"/>
</dbReference>
<feature type="region of interest" description="Disordered" evidence="2">
    <location>
        <begin position="1"/>
        <end position="26"/>
    </location>
</feature>
<protein>
    <submittedName>
        <fullName evidence="3">Uncharacterized protein</fullName>
    </submittedName>
</protein>
<dbReference type="Pfam" id="PF15369">
    <property type="entry name" value="KIAA1328"/>
    <property type="match status" value="1"/>
</dbReference>
<feature type="coiled-coil region" evidence="1">
    <location>
        <begin position="26"/>
        <end position="67"/>
    </location>
</feature>
<evidence type="ECO:0000256" key="1">
    <source>
        <dbReference type="SAM" id="Coils"/>
    </source>
</evidence>